<dbReference type="InterPro" id="IPR027417">
    <property type="entry name" value="P-loop_NTPase"/>
</dbReference>
<dbReference type="SUPFAM" id="SSF52540">
    <property type="entry name" value="P-loop containing nucleoside triphosphate hydrolases"/>
    <property type="match status" value="1"/>
</dbReference>
<dbReference type="GO" id="GO:0005829">
    <property type="term" value="C:cytosol"/>
    <property type="evidence" value="ECO:0007669"/>
    <property type="project" value="TreeGrafter"/>
</dbReference>
<dbReference type="GO" id="GO:0005840">
    <property type="term" value="C:ribosome"/>
    <property type="evidence" value="ECO:0007669"/>
    <property type="project" value="TreeGrafter"/>
</dbReference>
<evidence type="ECO:0000256" key="1">
    <source>
        <dbReference type="ARBA" id="ARBA00022741"/>
    </source>
</evidence>
<name>A0A327YQ39_9BACL</name>
<dbReference type="GO" id="GO:0016887">
    <property type="term" value="F:ATP hydrolysis activity"/>
    <property type="evidence" value="ECO:0007669"/>
    <property type="project" value="RHEA"/>
</dbReference>
<dbReference type="SMART" id="SM00490">
    <property type="entry name" value="HELICc"/>
    <property type="match status" value="1"/>
</dbReference>
<dbReference type="GO" id="GO:0005524">
    <property type="term" value="F:ATP binding"/>
    <property type="evidence" value="ECO:0007669"/>
    <property type="project" value="UniProtKB-UniRule"/>
</dbReference>
<keyword evidence="2 5" id="KW-0378">Hydrolase</keyword>
<dbReference type="PROSITE" id="PS51195">
    <property type="entry name" value="Q_MOTIF"/>
    <property type="match status" value="1"/>
</dbReference>
<organism evidence="10 11">
    <name type="scientific">Paranoxybacillus vitaminiphilus</name>
    <dbReference type="NCBI Taxonomy" id="581036"/>
    <lineage>
        <taxon>Bacteria</taxon>
        <taxon>Bacillati</taxon>
        <taxon>Bacillota</taxon>
        <taxon>Bacilli</taxon>
        <taxon>Bacillales</taxon>
        <taxon>Anoxybacillaceae</taxon>
        <taxon>Paranoxybacillus</taxon>
    </lineage>
</organism>
<dbReference type="GO" id="GO:0006401">
    <property type="term" value="P:RNA catabolic process"/>
    <property type="evidence" value="ECO:0007669"/>
    <property type="project" value="UniProtKB-UniRule"/>
</dbReference>
<dbReference type="Pfam" id="PF00270">
    <property type="entry name" value="DEAD"/>
    <property type="match status" value="1"/>
</dbReference>
<dbReference type="GO" id="GO:0033592">
    <property type="term" value="F:RNA strand annealing activity"/>
    <property type="evidence" value="ECO:0007669"/>
    <property type="project" value="TreeGrafter"/>
</dbReference>
<keyword evidence="5" id="KW-0346">Stress response</keyword>
<gene>
    <name evidence="5" type="primary">cshB</name>
    <name evidence="10" type="ORF">B0I26_102411</name>
</gene>
<comment type="function">
    <text evidence="5">Probable DEAD-box RNA helicase. May work in conjunction with the cold shock proteins to ensure proper initiation of transcription at low and optimal temperatures.</text>
</comment>
<comment type="caution">
    <text evidence="10">The sequence shown here is derived from an EMBL/GenBank/DDBJ whole genome shotgun (WGS) entry which is preliminary data.</text>
</comment>
<feature type="domain" description="Helicase ATP-binding" evidence="7">
    <location>
        <begin position="35"/>
        <end position="209"/>
    </location>
</feature>
<dbReference type="InterPro" id="IPR030881">
    <property type="entry name" value="CshB"/>
</dbReference>
<dbReference type="EMBL" id="QLMH01000002">
    <property type="protein sequence ID" value="RAK22416.1"/>
    <property type="molecule type" value="Genomic_DNA"/>
</dbReference>
<dbReference type="CDD" id="cd18787">
    <property type="entry name" value="SF2_C_DEAD"/>
    <property type="match status" value="1"/>
</dbReference>
<keyword evidence="5" id="KW-0694">RNA-binding</keyword>
<keyword evidence="4 5" id="KW-0067">ATP-binding</keyword>
<comment type="catalytic activity">
    <reaction evidence="5">
        <text>ATP + H2O = ADP + phosphate + H(+)</text>
        <dbReference type="Rhea" id="RHEA:13065"/>
        <dbReference type="ChEBI" id="CHEBI:15377"/>
        <dbReference type="ChEBI" id="CHEBI:15378"/>
        <dbReference type="ChEBI" id="CHEBI:30616"/>
        <dbReference type="ChEBI" id="CHEBI:43474"/>
        <dbReference type="ChEBI" id="CHEBI:456216"/>
        <dbReference type="EC" id="3.6.4.13"/>
    </reaction>
</comment>
<protein>
    <recommendedName>
        <fullName evidence="5">DEAD-box ATP-dependent RNA helicase CshB</fullName>
        <ecNumber evidence="5">3.6.4.13</ecNumber>
    </recommendedName>
</protein>
<evidence type="ECO:0000256" key="3">
    <source>
        <dbReference type="ARBA" id="ARBA00022806"/>
    </source>
</evidence>
<dbReference type="HAMAP" id="MF_01494">
    <property type="entry name" value="DEAD_helicase_CshB"/>
    <property type="match status" value="1"/>
</dbReference>
<keyword evidence="11" id="KW-1185">Reference proteome</keyword>
<evidence type="ECO:0000256" key="5">
    <source>
        <dbReference type="HAMAP-Rule" id="MF_01494"/>
    </source>
</evidence>
<keyword evidence="1 5" id="KW-0547">Nucleotide-binding</keyword>
<evidence type="ECO:0000313" key="11">
    <source>
        <dbReference type="Proteomes" id="UP000248555"/>
    </source>
</evidence>
<comment type="similarity">
    <text evidence="5">Belongs to the DEAD box helicase family. CshB subfamily.</text>
</comment>
<dbReference type="InterPro" id="IPR050547">
    <property type="entry name" value="DEAD_box_RNA_helicases"/>
</dbReference>
<evidence type="ECO:0000259" key="8">
    <source>
        <dbReference type="PROSITE" id="PS51194"/>
    </source>
</evidence>
<dbReference type="InterPro" id="IPR014014">
    <property type="entry name" value="RNA_helicase_DEAD_Q_motif"/>
</dbReference>
<comment type="subcellular location">
    <subcellularLocation>
        <location evidence="5">Cytoplasm</location>
    </subcellularLocation>
</comment>
<dbReference type="AlphaFoldDB" id="A0A327YQ39"/>
<dbReference type="GO" id="GO:0009409">
    <property type="term" value="P:response to cold"/>
    <property type="evidence" value="ECO:0007669"/>
    <property type="project" value="InterPro"/>
</dbReference>
<dbReference type="InterPro" id="IPR011545">
    <property type="entry name" value="DEAD/DEAH_box_helicase_dom"/>
</dbReference>
<reference evidence="10 11" key="1">
    <citation type="submission" date="2018-06" db="EMBL/GenBank/DDBJ databases">
        <title>Genomic Encyclopedia of Type Strains, Phase III (KMG-III): the genomes of soil and plant-associated and newly described type strains.</title>
        <authorList>
            <person name="Whitman W."/>
        </authorList>
    </citation>
    <scope>NUCLEOTIDE SEQUENCE [LARGE SCALE GENOMIC DNA]</scope>
    <source>
        <strain evidence="10 11">CGMCC 1.8979</strain>
    </source>
</reference>
<evidence type="ECO:0000313" key="10">
    <source>
        <dbReference type="EMBL" id="RAK22416.1"/>
    </source>
</evidence>
<dbReference type="RefSeq" id="WP_111644255.1">
    <property type="nucleotide sequence ID" value="NZ_QLMH01000002.1"/>
</dbReference>
<dbReference type="InterPro" id="IPR001650">
    <property type="entry name" value="Helicase_C-like"/>
</dbReference>
<evidence type="ECO:0000256" key="6">
    <source>
        <dbReference type="PROSITE-ProRule" id="PRU00552"/>
    </source>
</evidence>
<dbReference type="GO" id="GO:0003724">
    <property type="term" value="F:RNA helicase activity"/>
    <property type="evidence" value="ECO:0007669"/>
    <property type="project" value="UniProtKB-UniRule"/>
</dbReference>
<proteinExistence type="inferred from homology"/>
<sequence length="436" mass="50425">MEQTLFERFNLKPFIIEAVKYLQFYKPTEIQERIIPSIIRGESVIGQSQTGTGKTHAYLLPIIERIDPKLDEVQAVITAPTRELATQIYHEILKITKFCSEEEQITARCFVGGTDKLRTIEKLKVQPHIAVGTPGRINDLAKEQALNVHTAKTLVIDEADLMLDMGFIYDVDQIAARMPKELQMLVFSATIPEKLKPFLRKYMENPKYIHVAPKQVAAEKIEHVLVPLRHRDKVKLLHDMLLLYNPYLAIVFTNTKKMADEVAEALSEKGLKVGILHGDLTPRERKKMIKQIRDLEFQYIVATDLAARGIDIEGVSHVINYELPRDLEFYVHRVGRTARAGYSGIAATIYEPSDQDALTKLEKMGIEFVHRDIVRDEWVDLPEWNKRSKRKKEDNEIEQIIKKTVKKSKKVKPGYKKKLKEEIEKQKKRLLRLKRK</sequence>
<dbReference type="Proteomes" id="UP000248555">
    <property type="component" value="Unassembled WGS sequence"/>
</dbReference>
<dbReference type="Gene3D" id="3.40.50.300">
    <property type="entry name" value="P-loop containing nucleotide triphosphate hydrolases"/>
    <property type="match status" value="2"/>
</dbReference>
<dbReference type="Pfam" id="PF00271">
    <property type="entry name" value="Helicase_C"/>
    <property type="match status" value="1"/>
</dbReference>
<feature type="short sequence motif" description="Q motif" evidence="6">
    <location>
        <begin position="4"/>
        <end position="32"/>
    </location>
</feature>
<dbReference type="InterPro" id="IPR044742">
    <property type="entry name" value="DEAD/DEAH_RhlB"/>
</dbReference>
<dbReference type="SMART" id="SM00487">
    <property type="entry name" value="DEXDc"/>
    <property type="match status" value="1"/>
</dbReference>
<evidence type="ECO:0000259" key="7">
    <source>
        <dbReference type="PROSITE" id="PS51192"/>
    </source>
</evidence>
<dbReference type="CDD" id="cd00268">
    <property type="entry name" value="DEADc"/>
    <property type="match status" value="1"/>
</dbReference>
<dbReference type="PANTHER" id="PTHR47963:SF1">
    <property type="entry name" value="DEAD-BOX ATP-DEPENDENT RNA HELICASE CSHB"/>
    <property type="match status" value="1"/>
</dbReference>
<evidence type="ECO:0000256" key="2">
    <source>
        <dbReference type="ARBA" id="ARBA00022801"/>
    </source>
</evidence>
<dbReference type="InterPro" id="IPR014001">
    <property type="entry name" value="Helicase_ATP-bd"/>
</dbReference>
<dbReference type="PROSITE" id="PS51194">
    <property type="entry name" value="HELICASE_CTER"/>
    <property type="match status" value="1"/>
</dbReference>
<feature type="domain" description="Helicase C-terminal" evidence="8">
    <location>
        <begin position="236"/>
        <end position="389"/>
    </location>
</feature>
<dbReference type="EC" id="3.6.4.13" evidence="5"/>
<keyword evidence="3 5" id="KW-0347">Helicase</keyword>
<dbReference type="PROSITE" id="PS51192">
    <property type="entry name" value="HELICASE_ATP_BIND_1"/>
    <property type="match status" value="1"/>
</dbReference>
<dbReference type="PANTHER" id="PTHR47963">
    <property type="entry name" value="DEAD-BOX ATP-DEPENDENT RNA HELICASE 47, MITOCHONDRIAL"/>
    <property type="match status" value="1"/>
</dbReference>
<evidence type="ECO:0000256" key="4">
    <source>
        <dbReference type="ARBA" id="ARBA00022840"/>
    </source>
</evidence>
<keyword evidence="5" id="KW-0963">Cytoplasm</keyword>
<accession>A0A327YQ39</accession>
<evidence type="ECO:0000259" key="9">
    <source>
        <dbReference type="PROSITE" id="PS51195"/>
    </source>
</evidence>
<dbReference type="OrthoDB" id="9805696at2"/>
<feature type="domain" description="DEAD-box RNA helicase Q" evidence="9">
    <location>
        <begin position="4"/>
        <end position="32"/>
    </location>
</feature>